<gene>
    <name evidence="1" type="ordered locus">MCP_1155</name>
</gene>
<dbReference type="InterPro" id="IPR005358">
    <property type="entry name" value="Puta_zinc/iron-chelating_dom"/>
</dbReference>
<name>D1YXQ5_METPS</name>
<dbReference type="AlphaFoldDB" id="D1YXQ5"/>
<proteinExistence type="predicted"/>
<dbReference type="Pfam" id="PF03692">
    <property type="entry name" value="CxxCxxCC"/>
    <property type="match status" value="1"/>
</dbReference>
<dbReference type="KEGG" id="mpd:MCP_1155"/>
<sequence>MASGVLTYDDFQCIKCGTCCKKQKVVLLTIYDIYRLSEKLKMKPGEFFRKYCTISHKFNSNGLRRFYLKADGGCPFLRDSQCSVQDMKPVVCARNPFYYMEASLAAYKVFGIIEDECRINEYPYDTMVKGDNDRLIDMDILVNATDEYIQKHGRFDEKTAAPYYEKSLEDLKDLDLRAEIYVTLLNQSVQREAMCRTDEYYQGAMNMYLSGFYNEFKKAVKGSNGVYSFEPSALGMIDNIMALVLFEKDFKDVKKALGKQNGADIHTKVTNFEDREYVIVSIEPNGGKKVMFYYHIEPGEKKGLIHEPGEIMIMFKSAKGGSFIFKGRDADGWLSSATT</sequence>
<reference evidence="1 2" key="2">
    <citation type="journal article" date="2008" name="Int. J. Syst. Evol. Microbiol.">
        <title>Methanocella paludicola gen. nov., sp. nov., a methane-producing archaeon, the first isolate of the lineage 'Rice Cluster I', and proposal of the new archaeal order Methanocellales ord. nov.</title>
        <authorList>
            <person name="Sakai S."/>
            <person name="Imachi H."/>
            <person name="Hanada S."/>
            <person name="Ohashi A."/>
            <person name="Harada H."/>
            <person name="Kamagata Y."/>
        </authorList>
    </citation>
    <scope>NUCLEOTIDE SEQUENCE [LARGE SCALE GENOMIC DNA]</scope>
    <source>
        <strain evidence="2">DSM 17711 / JCM 13418 / NBRC 101707 / SANAE</strain>
    </source>
</reference>
<evidence type="ECO:0008006" key="3">
    <source>
        <dbReference type="Google" id="ProtNLM"/>
    </source>
</evidence>
<reference evidence="2" key="3">
    <citation type="journal article" date="2011" name="PLoS ONE">
        <title>Genome sequence of a mesophilic hydrogenotrophic methanogen Methanocella paludicola, the first cultivated representative of the order Methanocellales.</title>
        <authorList>
            <person name="Sakai S."/>
            <person name="Takaki Y."/>
            <person name="Shimamura S."/>
            <person name="Sekine M."/>
            <person name="Tajima T."/>
            <person name="Kosugi H."/>
            <person name="Ichikawa N."/>
            <person name="Tasumi E."/>
            <person name="Hiraki A.T."/>
            <person name="Shimizu A."/>
            <person name="Kato Y."/>
            <person name="Nishiko R."/>
            <person name="Mori K."/>
            <person name="Fujita N."/>
            <person name="Imachi H."/>
            <person name="Takai K."/>
        </authorList>
    </citation>
    <scope>NUCLEOTIDE SEQUENCE [LARGE SCALE GENOMIC DNA]</scope>
    <source>
        <strain evidence="2">DSM 17711 / JCM 13418 / NBRC 101707 / SANAE</strain>
    </source>
</reference>
<organism evidence="1 2">
    <name type="scientific">Methanocella paludicola (strain DSM 17711 / JCM 13418 / NBRC 101707 / SANAE)</name>
    <dbReference type="NCBI Taxonomy" id="304371"/>
    <lineage>
        <taxon>Archaea</taxon>
        <taxon>Methanobacteriati</taxon>
        <taxon>Methanobacteriota</taxon>
        <taxon>Stenosarchaea group</taxon>
        <taxon>Methanomicrobia</taxon>
        <taxon>Methanocellales</taxon>
        <taxon>Methanocellaceae</taxon>
        <taxon>Methanocella</taxon>
    </lineage>
</organism>
<dbReference type="STRING" id="304371.MCP_1155"/>
<keyword evidence="2" id="KW-1185">Reference proteome</keyword>
<dbReference type="PANTHER" id="PTHR35866">
    <property type="entry name" value="PUTATIVE-RELATED"/>
    <property type="match status" value="1"/>
</dbReference>
<dbReference type="eggNOG" id="arCOG02579">
    <property type="taxonomic scope" value="Archaea"/>
</dbReference>
<dbReference type="GeneID" id="8681157"/>
<dbReference type="InParanoid" id="D1YXQ5"/>
<evidence type="ECO:0000313" key="1">
    <source>
        <dbReference type="EMBL" id="BAI61227.1"/>
    </source>
</evidence>
<dbReference type="PANTHER" id="PTHR35866:SF1">
    <property type="entry name" value="YKGJ FAMILY CYSTEINE CLUSTER PROTEIN"/>
    <property type="match status" value="1"/>
</dbReference>
<dbReference type="OrthoDB" id="36424at2157"/>
<dbReference type="Proteomes" id="UP000001882">
    <property type="component" value="Chromosome"/>
</dbReference>
<accession>D1YXQ5</accession>
<reference evidence="1 2" key="1">
    <citation type="journal article" date="2007" name="Appl. Environ. Microbiol.">
        <title>Isolation of key methanogens for global methane emission from rice paddy fields: a novel isolate affiliated with the clone cluster rice cluster I.</title>
        <authorList>
            <person name="Sakai S."/>
            <person name="Imachi H."/>
            <person name="Sekiguchi Y."/>
            <person name="Ohashi A."/>
            <person name="Harada H."/>
            <person name="Kamagata Y."/>
        </authorList>
    </citation>
    <scope>NUCLEOTIDE SEQUENCE [LARGE SCALE GENOMIC DNA]</scope>
    <source>
        <strain evidence="2">DSM 17711 / JCM 13418 / NBRC 101707 / SANAE</strain>
    </source>
</reference>
<evidence type="ECO:0000313" key="2">
    <source>
        <dbReference type="Proteomes" id="UP000001882"/>
    </source>
</evidence>
<dbReference type="EMBL" id="AP011532">
    <property type="protein sequence ID" value="BAI61227.1"/>
    <property type="molecule type" value="Genomic_DNA"/>
</dbReference>
<protein>
    <recommendedName>
        <fullName evidence="3">YkgJ family cysteine cluster protein</fullName>
    </recommendedName>
</protein>
<dbReference type="RefSeq" id="WP_012899906.1">
    <property type="nucleotide sequence ID" value="NC_013665.1"/>
</dbReference>